<name>A0ABQ1J6L8_9PROT</name>
<dbReference type="PANTHER" id="PTHR10672">
    <property type="entry name" value="ADDUCIN"/>
    <property type="match status" value="1"/>
</dbReference>
<sequence length="263" mass="29153">MPDDMKPISVKGSVSAEEWKARVDLAMLYRLTALHGWDDMIFTHISHRVPGPDHHFLINPYGMLFDEITASSLVKVDLDGNVVMESPYFINPAGFTIHSAVHMNREDANVVMHLHTDQGVAVSSQKEGLLPISQTAMAIRADIAYHDYEGIALDLDERERIVADLGPDKHSMLLRNHGTLTCGATASMAFTRMFFLERACKMQIMALSAGRDGVLECDEGLQQKVAGQGGMTGERSGMHTLTEQLIWPAMKRKLDRESPGYDA</sequence>
<evidence type="ECO:0000313" key="4">
    <source>
        <dbReference type="Proteomes" id="UP000628854"/>
    </source>
</evidence>
<evidence type="ECO:0000256" key="1">
    <source>
        <dbReference type="ARBA" id="ARBA00037961"/>
    </source>
</evidence>
<dbReference type="NCBIfam" id="NF005451">
    <property type="entry name" value="PRK07044.1"/>
    <property type="match status" value="1"/>
</dbReference>
<evidence type="ECO:0000313" key="3">
    <source>
        <dbReference type="EMBL" id="GGB59228.1"/>
    </source>
</evidence>
<keyword evidence="4" id="KW-1185">Reference proteome</keyword>
<dbReference type="Gene3D" id="3.40.225.10">
    <property type="entry name" value="Class II aldolase/adducin N-terminal domain"/>
    <property type="match status" value="1"/>
</dbReference>
<proteinExistence type="inferred from homology"/>
<dbReference type="RefSeq" id="WP_084393786.1">
    <property type="nucleotide sequence ID" value="NZ_BMKF01000001.1"/>
</dbReference>
<organism evidence="3 4">
    <name type="scientific">Henriciella pelagia</name>
    <dbReference type="NCBI Taxonomy" id="1977912"/>
    <lineage>
        <taxon>Bacteria</taxon>
        <taxon>Pseudomonadati</taxon>
        <taxon>Pseudomonadota</taxon>
        <taxon>Alphaproteobacteria</taxon>
        <taxon>Hyphomonadales</taxon>
        <taxon>Hyphomonadaceae</taxon>
        <taxon>Henriciella</taxon>
    </lineage>
</organism>
<gene>
    <name evidence="3" type="ORF">GCM10011503_04600</name>
</gene>
<accession>A0ABQ1J6L8</accession>
<dbReference type="InterPro" id="IPR051017">
    <property type="entry name" value="Aldolase-II_Adducin_sf"/>
</dbReference>
<dbReference type="PANTHER" id="PTHR10672:SF3">
    <property type="entry name" value="PROTEIN HU-LI TAI SHAO"/>
    <property type="match status" value="1"/>
</dbReference>
<evidence type="ECO:0000259" key="2">
    <source>
        <dbReference type="SMART" id="SM01007"/>
    </source>
</evidence>
<comment type="similarity">
    <text evidence="1">Belongs to the aldolase class II family.</text>
</comment>
<dbReference type="EMBL" id="BMKF01000001">
    <property type="protein sequence ID" value="GGB59228.1"/>
    <property type="molecule type" value="Genomic_DNA"/>
</dbReference>
<dbReference type="SUPFAM" id="SSF53639">
    <property type="entry name" value="AraD/HMP-PK domain-like"/>
    <property type="match status" value="1"/>
</dbReference>
<comment type="caution">
    <text evidence="3">The sequence shown here is derived from an EMBL/GenBank/DDBJ whole genome shotgun (WGS) entry which is preliminary data.</text>
</comment>
<feature type="domain" description="Class II aldolase/adducin N-terminal" evidence="2">
    <location>
        <begin position="23"/>
        <end position="204"/>
    </location>
</feature>
<dbReference type="InterPro" id="IPR001303">
    <property type="entry name" value="Aldolase_II/adducin_N"/>
</dbReference>
<dbReference type="Proteomes" id="UP000628854">
    <property type="component" value="Unassembled WGS sequence"/>
</dbReference>
<protein>
    <submittedName>
        <fullName evidence="3">Class II aldolase</fullName>
    </submittedName>
</protein>
<dbReference type="InterPro" id="IPR036409">
    <property type="entry name" value="Aldolase_II/adducin_N_sf"/>
</dbReference>
<reference evidence="4" key="1">
    <citation type="journal article" date="2019" name="Int. J. Syst. Evol. Microbiol.">
        <title>The Global Catalogue of Microorganisms (GCM) 10K type strain sequencing project: providing services to taxonomists for standard genome sequencing and annotation.</title>
        <authorList>
            <consortium name="The Broad Institute Genomics Platform"/>
            <consortium name="The Broad Institute Genome Sequencing Center for Infectious Disease"/>
            <person name="Wu L."/>
            <person name="Ma J."/>
        </authorList>
    </citation>
    <scope>NUCLEOTIDE SEQUENCE [LARGE SCALE GENOMIC DNA]</scope>
    <source>
        <strain evidence="4">CGMCC 1.15928</strain>
    </source>
</reference>
<dbReference type="Pfam" id="PF00596">
    <property type="entry name" value="Aldolase_II"/>
    <property type="match status" value="1"/>
</dbReference>
<dbReference type="SMART" id="SM01007">
    <property type="entry name" value="Aldolase_II"/>
    <property type="match status" value="1"/>
</dbReference>